<keyword evidence="14" id="KW-1185">Reference proteome</keyword>
<evidence type="ECO:0000259" key="12">
    <source>
        <dbReference type="Pfam" id="PF00248"/>
    </source>
</evidence>
<dbReference type="GeneID" id="18874025"/>
<dbReference type="CDD" id="cd19120">
    <property type="entry name" value="AKR_AKR3C2-3"/>
    <property type="match status" value="1"/>
</dbReference>
<evidence type="ECO:0000256" key="2">
    <source>
        <dbReference type="ARBA" id="ARBA00022857"/>
    </source>
</evidence>
<organism evidence="14">
    <name type="scientific">Spathaspora passalidarum (strain NRRL Y-27907 / 11-Y1)</name>
    <dbReference type="NCBI Taxonomy" id="619300"/>
    <lineage>
        <taxon>Eukaryota</taxon>
        <taxon>Fungi</taxon>
        <taxon>Dikarya</taxon>
        <taxon>Ascomycota</taxon>
        <taxon>Saccharomycotina</taxon>
        <taxon>Pichiomycetes</taxon>
        <taxon>Debaryomycetaceae</taxon>
        <taxon>Spathaspora</taxon>
    </lineage>
</organism>
<dbReference type="Pfam" id="PF00248">
    <property type="entry name" value="Aldo_ket_red"/>
    <property type="match status" value="1"/>
</dbReference>
<comment type="catalytic activity">
    <reaction evidence="5">
        <text>isatin + NADPH + H(+) = 3-hydroxyindolin-2-one + NADP(+)</text>
        <dbReference type="Rhea" id="RHEA:68608"/>
        <dbReference type="ChEBI" id="CHEBI:15378"/>
        <dbReference type="ChEBI" id="CHEBI:27539"/>
        <dbReference type="ChEBI" id="CHEBI:28536"/>
        <dbReference type="ChEBI" id="CHEBI:57783"/>
        <dbReference type="ChEBI" id="CHEBI:58349"/>
    </reaction>
</comment>
<dbReference type="PRINTS" id="PR00069">
    <property type="entry name" value="ALDKETRDTASE"/>
</dbReference>
<dbReference type="InterPro" id="IPR036812">
    <property type="entry name" value="NAD(P)_OxRdtase_dom_sf"/>
</dbReference>
<evidence type="ECO:0000256" key="11">
    <source>
        <dbReference type="PIRSR" id="PIRSR000097-3"/>
    </source>
</evidence>
<evidence type="ECO:0000256" key="5">
    <source>
        <dbReference type="ARBA" id="ARBA00051098"/>
    </source>
</evidence>
<dbReference type="PROSITE" id="PS00062">
    <property type="entry name" value="ALDOKETO_REDUCTASE_2"/>
    <property type="match status" value="1"/>
</dbReference>
<evidence type="ECO:0000256" key="1">
    <source>
        <dbReference type="ARBA" id="ARBA00007905"/>
    </source>
</evidence>
<evidence type="ECO:0000256" key="10">
    <source>
        <dbReference type="PIRSR" id="PIRSR000097-2"/>
    </source>
</evidence>
<protein>
    <recommendedName>
        <fullName evidence="7">2-dehydropantolactone reductase</fullName>
        <ecNumber evidence="6">1.1.1.358</ecNumber>
    </recommendedName>
    <alternativeName>
        <fullName evidence="7">2-dehydropantolactone reductase</fullName>
    </alternativeName>
    <alternativeName>
        <fullName evidence="8">Ketopantoyl-lactone reductase</fullName>
    </alternativeName>
</protein>
<dbReference type="GO" id="GO:0042180">
    <property type="term" value="P:ketone metabolic process"/>
    <property type="evidence" value="ECO:0007669"/>
    <property type="project" value="UniProtKB-ARBA"/>
</dbReference>
<reference evidence="13 14" key="1">
    <citation type="journal article" date="2011" name="Proc. Natl. Acad. Sci. U.S.A.">
        <title>Comparative genomics of xylose-fermenting fungi for enhanced biofuel production.</title>
        <authorList>
            <person name="Wohlbach D.J."/>
            <person name="Kuo A."/>
            <person name="Sato T.K."/>
            <person name="Potts K.M."/>
            <person name="Salamov A.A."/>
            <person name="LaButti K.M."/>
            <person name="Sun H."/>
            <person name="Clum A."/>
            <person name="Pangilinan J.L."/>
            <person name="Lindquist E.A."/>
            <person name="Lucas S."/>
            <person name="Lapidus A."/>
            <person name="Jin M."/>
            <person name="Gunawan C."/>
            <person name="Balan V."/>
            <person name="Dale B.E."/>
            <person name="Jeffries T.W."/>
            <person name="Zinkel R."/>
            <person name="Barry K.W."/>
            <person name="Grigoriev I.V."/>
            <person name="Gasch A.P."/>
        </authorList>
    </citation>
    <scope>NUCLEOTIDE SEQUENCE [LARGE SCALE GENOMIC DNA]</scope>
    <source>
        <strain evidence="14">NRRL Y-27907 / 11-Y1</strain>
    </source>
</reference>
<evidence type="ECO:0000256" key="6">
    <source>
        <dbReference type="ARBA" id="ARBA00066965"/>
    </source>
</evidence>
<dbReference type="InterPro" id="IPR023210">
    <property type="entry name" value="NADP_OxRdtase_dom"/>
</dbReference>
<dbReference type="PIRSF" id="PIRSF000097">
    <property type="entry name" value="AKR"/>
    <property type="match status" value="1"/>
</dbReference>
<dbReference type="InterPro" id="IPR018170">
    <property type="entry name" value="Aldo/ket_reductase_CS"/>
</dbReference>
<evidence type="ECO:0000256" key="9">
    <source>
        <dbReference type="PIRSR" id="PIRSR000097-1"/>
    </source>
</evidence>
<evidence type="ECO:0000313" key="13">
    <source>
        <dbReference type="EMBL" id="EGW32665.1"/>
    </source>
</evidence>
<dbReference type="KEGG" id="spaa:SPAPADRAFT_61734"/>
<dbReference type="InterPro" id="IPR020471">
    <property type="entry name" value="AKR"/>
</dbReference>
<evidence type="ECO:0000256" key="7">
    <source>
        <dbReference type="ARBA" id="ARBA00079693"/>
    </source>
</evidence>
<comment type="catalytic activity">
    <reaction evidence="4">
        <text>(R)-pantolactone + NADP(+) = 2-dehydropantolactone + NADPH + H(+)</text>
        <dbReference type="Rhea" id="RHEA:18981"/>
        <dbReference type="ChEBI" id="CHEBI:15378"/>
        <dbReference type="ChEBI" id="CHEBI:16719"/>
        <dbReference type="ChEBI" id="CHEBI:18395"/>
        <dbReference type="ChEBI" id="CHEBI:57783"/>
        <dbReference type="ChEBI" id="CHEBI:58349"/>
        <dbReference type="EC" id="1.1.1.358"/>
    </reaction>
</comment>
<evidence type="ECO:0000256" key="4">
    <source>
        <dbReference type="ARBA" id="ARBA00050878"/>
    </source>
</evidence>
<dbReference type="Gene3D" id="3.20.20.100">
    <property type="entry name" value="NADP-dependent oxidoreductase domain"/>
    <property type="match status" value="1"/>
</dbReference>
<dbReference type="HOGENOM" id="CLU_023205_0_3_1"/>
<dbReference type="SUPFAM" id="SSF51430">
    <property type="entry name" value="NAD(P)-linked oxidoreductase"/>
    <property type="match status" value="1"/>
</dbReference>
<name>G3AP94_SPAPN</name>
<dbReference type="PANTHER" id="PTHR43827">
    <property type="entry name" value="2,5-DIKETO-D-GLUCONIC ACID REDUCTASE"/>
    <property type="match status" value="1"/>
</dbReference>
<keyword evidence="3" id="KW-0560">Oxidoreductase</keyword>
<evidence type="ECO:0000313" key="14">
    <source>
        <dbReference type="Proteomes" id="UP000000709"/>
    </source>
</evidence>
<dbReference type="InterPro" id="IPR044494">
    <property type="entry name" value="AKR3C2/3"/>
</dbReference>
<comment type="similarity">
    <text evidence="1">Belongs to the aldo/keto reductase family.</text>
</comment>
<dbReference type="RefSeq" id="XP_007375941.1">
    <property type="nucleotide sequence ID" value="XM_007375879.1"/>
</dbReference>
<dbReference type="eggNOG" id="KOG1577">
    <property type="taxonomic scope" value="Eukaryota"/>
</dbReference>
<sequence length="303" mass="34640">MTTAKLFYDAFKTKSGKTITIGTGTGTKWKRNPADKQINQELVDQIVSTINLGFNHIDTAQVYNTHEEVGAALKKSGIAREDLWITDKYCPGRSDETPTDIIDLALEQFGTSYIDLFLIHHPFFDEDNSVTLEQAWTELIQAKKDGKVREIGVSNFASVHLEKLFAISEKYGKEYVPRVNQIEFHPFLQNQSKDIVKYCHDHNILVEAYSPLAPLSRVGNNNPLIQYLKPLEEKYGKTASQILLRYTLQKQILPITTSSQQSRMKQSLNIYDFELNDAEINEIDTIGQANPYRAFFKQYDHVL</sequence>
<dbReference type="AlphaFoldDB" id="G3AP94"/>
<dbReference type="OMA" id="GTKWQWL"/>
<feature type="active site" description="Proton donor" evidence="9">
    <location>
        <position position="63"/>
    </location>
</feature>
<dbReference type="STRING" id="619300.G3AP94"/>
<dbReference type="GO" id="GO:0016652">
    <property type="term" value="F:oxidoreductase activity, acting on NAD(P)H as acceptor"/>
    <property type="evidence" value="ECO:0007669"/>
    <property type="project" value="InterPro"/>
</dbReference>
<dbReference type="Proteomes" id="UP000000709">
    <property type="component" value="Unassembled WGS sequence"/>
</dbReference>
<keyword evidence="2" id="KW-0521">NADP</keyword>
<dbReference type="FunFam" id="3.20.20.100:FF:000002">
    <property type="entry name" value="2,5-diketo-D-gluconic acid reductase A"/>
    <property type="match status" value="1"/>
</dbReference>
<feature type="site" description="Lowers pKa of active site Tyr" evidence="11">
    <location>
        <position position="88"/>
    </location>
</feature>
<gene>
    <name evidence="13" type="ORF">SPAPADRAFT_61734</name>
</gene>
<evidence type="ECO:0000256" key="3">
    <source>
        <dbReference type="ARBA" id="ARBA00023002"/>
    </source>
</evidence>
<evidence type="ECO:0000256" key="8">
    <source>
        <dbReference type="ARBA" id="ARBA00081322"/>
    </source>
</evidence>
<dbReference type="EMBL" id="GL996502">
    <property type="protein sequence ID" value="EGW32665.1"/>
    <property type="molecule type" value="Genomic_DNA"/>
</dbReference>
<dbReference type="EC" id="1.1.1.358" evidence="6"/>
<proteinExistence type="inferred from homology"/>
<feature type="domain" description="NADP-dependent oxidoreductase" evidence="12">
    <location>
        <begin position="19"/>
        <end position="286"/>
    </location>
</feature>
<accession>G3AP94</accession>
<dbReference type="OrthoDB" id="416253at2759"/>
<dbReference type="InParanoid" id="G3AP94"/>
<dbReference type="PANTHER" id="PTHR43827:SF3">
    <property type="entry name" value="NADP-DEPENDENT OXIDOREDUCTASE DOMAIN-CONTAINING PROTEIN"/>
    <property type="match status" value="1"/>
</dbReference>
<dbReference type="GO" id="GO:0047011">
    <property type="term" value="F:2-dehydropantolactone reductase (A-specific) activity"/>
    <property type="evidence" value="ECO:0007669"/>
    <property type="project" value="UniProtKB-ARBA"/>
</dbReference>
<feature type="binding site" evidence="10">
    <location>
        <position position="120"/>
    </location>
    <ligand>
        <name>substrate</name>
    </ligand>
</feature>